<sequence length="142" mass="16305">MPDIYLHHHTVRGDEIDGQGHVNNVSYVHWMQDAALAHSAAQGWPSRRYQECGLGWVARSHYIEYLEPAFESDQILIRTWIKTLQRVSSVRKYEILRVADERPLARAETNWAFVRLSDLRLHRIPAEVADAFTIVPDDASGA</sequence>
<accession>A0A517ZGE5</accession>
<dbReference type="CDD" id="cd00586">
    <property type="entry name" value="4HBT"/>
    <property type="match status" value="1"/>
</dbReference>
<evidence type="ECO:0000313" key="4">
    <source>
        <dbReference type="Proteomes" id="UP000320496"/>
    </source>
</evidence>
<dbReference type="Proteomes" id="UP000320496">
    <property type="component" value="Chromosome"/>
</dbReference>
<proteinExistence type="inferred from homology"/>
<dbReference type="InterPro" id="IPR029069">
    <property type="entry name" value="HotDog_dom_sf"/>
</dbReference>
<dbReference type="InterPro" id="IPR050563">
    <property type="entry name" value="4-hydroxybenzoyl-CoA_TE"/>
</dbReference>
<comment type="similarity">
    <text evidence="1">Belongs to the 4-hydroxybenzoyl-CoA thioesterase family.</text>
</comment>
<dbReference type="KEGG" id="mri:Mal4_59130"/>
<dbReference type="OrthoDB" id="9801517at2"/>
<dbReference type="RefSeq" id="WP_145373083.1">
    <property type="nucleotide sequence ID" value="NZ_CP036275.1"/>
</dbReference>
<dbReference type="PANTHER" id="PTHR31793">
    <property type="entry name" value="4-HYDROXYBENZOYL-COA THIOESTERASE FAMILY MEMBER"/>
    <property type="match status" value="1"/>
</dbReference>
<dbReference type="AlphaFoldDB" id="A0A517ZGE5"/>
<organism evidence="3 4">
    <name type="scientific">Maioricimonas rarisocia</name>
    <dbReference type="NCBI Taxonomy" id="2528026"/>
    <lineage>
        <taxon>Bacteria</taxon>
        <taxon>Pseudomonadati</taxon>
        <taxon>Planctomycetota</taxon>
        <taxon>Planctomycetia</taxon>
        <taxon>Planctomycetales</taxon>
        <taxon>Planctomycetaceae</taxon>
        <taxon>Maioricimonas</taxon>
    </lineage>
</organism>
<evidence type="ECO:0000256" key="1">
    <source>
        <dbReference type="ARBA" id="ARBA00005953"/>
    </source>
</evidence>
<dbReference type="GO" id="GO:0047617">
    <property type="term" value="F:fatty acyl-CoA hydrolase activity"/>
    <property type="evidence" value="ECO:0007669"/>
    <property type="project" value="TreeGrafter"/>
</dbReference>
<reference evidence="3 4" key="1">
    <citation type="submission" date="2019-02" db="EMBL/GenBank/DDBJ databases">
        <title>Deep-cultivation of Planctomycetes and their phenomic and genomic characterization uncovers novel biology.</title>
        <authorList>
            <person name="Wiegand S."/>
            <person name="Jogler M."/>
            <person name="Boedeker C."/>
            <person name="Pinto D."/>
            <person name="Vollmers J."/>
            <person name="Rivas-Marin E."/>
            <person name="Kohn T."/>
            <person name="Peeters S.H."/>
            <person name="Heuer A."/>
            <person name="Rast P."/>
            <person name="Oberbeckmann S."/>
            <person name="Bunk B."/>
            <person name="Jeske O."/>
            <person name="Meyerdierks A."/>
            <person name="Storesund J.E."/>
            <person name="Kallscheuer N."/>
            <person name="Luecker S."/>
            <person name="Lage O.M."/>
            <person name="Pohl T."/>
            <person name="Merkel B.J."/>
            <person name="Hornburger P."/>
            <person name="Mueller R.-W."/>
            <person name="Bruemmer F."/>
            <person name="Labrenz M."/>
            <person name="Spormann A.M."/>
            <person name="Op den Camp H."/>
            <person name="Overmann J."/>
            <person name="Amann R."/>
            <person name="Jetten M.S.M."/>
            <person name="Mascher T."/>
            <person name="Medema M.H."/>
            <person name="Devos D.P."/>
            <person name="Kaster A.-K."/>
            <person name="Ovreas L."/>
            <person name="Rohde M."/>
            <person name="Galperin M.Y."/>
            <person name="Jogler C."/>
        </authorList>
    </citation>
    <scope>NUCLEOTIDE SEQUENCE [LARGE SCALE GENOMIC DNA]</scope>
    <source>
        <strain evidence="3 4">Mal4</strain>
    </source>
</reference>
<evidence type="ECO:0000313" key="3">
    <source>
        <dbReference type="EMBL" id="QDU41545.1"/>
    </source>
</evidence>
<protein>
    <submittedName>
        <fullName evidence="3">Acyl-ACP thioesterase</fullName>
    </submittedName>
</protein>
<dbReference type="EMBL" id="CP036275">
    <property type="protein sequence ID" value="QDU41545.1"/>
    <property type="molecule type" value="Genomic_DNA"/>
</dbReference>
<dbReference type="SUPFAM" id="SSF54637">
    <property type="entry name" value="Thioesterase/thiol ester dehydrase-isomerase"/>
    <property type="match status" value="1"/>
</dbReference>
<keyword evidence="4" id="KW-1185">Reference proteome</keyword>
<evidence type="ECO:0000256" key="2">
    <source>
        <dbReference type="ARBA" id="ARBA00022801"/>
    </source>
</evidence>
<name>A0A517ZGE5_9PLAN</name>
<dbReference type="PANTHER" id="PTHR31793:SF27">
    <property type="entry name" value="NOVEL THIOESTERASE SUPERFAMILY DOMAIN AND SAPOSIN A-TYPE DOMAIN CONTAINING PROTEIN (0610012H03RIK)"/>
    <property type="match status" value="1"/>
</dbReference>
<gene>
    <name evidence="3" type="ORF">Mal4_59130</name>
</gene>
<dbReference type="Gene3D" id="3.10.129.10">
    <property type="entry name" value="Hotdog Thioesterase"/>
    <property type="match status" value="1"/>
</dbReference>
<keyword evidence="2" id="KW-0378">Hydrolase</keyword>
<dbReference type="Pfam" id="PF13279">
    <property type="entry name" value="4HBT_2"/>
    <property type="match status" value="1"/>
</dbReference>